<sequence>MDPAQPPRSEAPVRGRSSYVPLLNGATSAELAQPTTPSSSSSSILRSSTMDPETPIFSPIPSRSSPSQVAEAGPFTTSMAIEVDTTPRDLLAEINQYTIERPSSMEVALTGRRSHLSGPWQRRRERMETEEPQGAERAIEDRIEQRRTERRAHRHRLRRHRASSTDVLADSLSTLSTNEQELNIIRGANIPGITRQNPLDPAWVHWNAGRAQPMRDVVQSNQWRAGGMNVAREEGLVGGIMATDVERADTASVYGGPTEDANIQMSYPQLPNHSQSREN</sequence>
<accession>A0A8H6C8G3</accession>
<evidence type="ECO:0000313" key="3">
    <source>
        <dbReference type="Proteomes" id="UP000593566"/>
    </source>
</evidence>
<dbReference type="EMBL" id="JACCJB010000022">
    <property type="protein sequence ID" value="KAF6218574.1"/>
    <property type="molecule type" value="Genomic_DNA"/>
</dbReference>
<evidence type="ECO:0000313" key="2">
    <source>
        <dbReference type="EMBL" id="KAF6218574.1"/>
    </source>
</evidence>
<feature type="compositionally biased region" description="Low complexity" evidence="1">
    <location>
        <begin position="55"/>
        <end position="67"/>
    </location>
</feature>
<reference evidence="2 3" key="1">
    <citation type="journal article" date="2020" name="Genomics">
        <title>Complete, high-quality genomes from long-read metagenomic sequencing of two wolf lichen thalli reveals enigmatic genome architecture.</title>
        <authorList>
            <person name="McKenzie S.K."/>
            <person name="Walston R.F."/>
            <person name="Allen J.L."/>
        </authorList>
    </citation>
    <scope>NUCLEOTIDE SEQUENCE [LARGE SCALE GENOMIC DNA]</scope>
    <source>
        <strain evidence="2">WasteWater1</strain>
    </source>
</reference>
<feature type="region of interest" description="Disordered" evidence="1">
    <location>
        <begin position="253"/>
        <end position="279"/>
    </location>
</feature>
<dbReference type="GeneID" id="59334329"/>
<protein>
    <submittedName>
        <fullName evidence="2">Uncharacterized protein</fullName>
    </submittedName>
</protein>
<name>A0A8H6C8G3_9LECA</name>
<evidence type="ECO:0000256" key="1">
    <source>
        <dbReference type="SAM" id="MobiDB-lite"/>
    </source>
</evidence>
<feature type="region of interest" description="Disordered" evidence="1">
    <location>
        <begin position="116"/>
        <end position="163"/>
    </location>
</feature>
<dbReference type="RefSeq" id="XP_037148009.1">
    <property type="nucleotide sequence ID" value="XM_037296828.1"/>
</dbReference>
<organism evidence="2 3">
    <name type="scientific">Letharia lupina</name>
    <dbReference type="NCBI Taxonomy" id="560253"/>
    <lineage>
        <taxon>Eukaryota</taxon>
        <taxon>Fungi</taxon>
        <taxon>Dikarya</taxon>
        <taxon>Ascomycota</taxon>
        <taxon>Pezizomycotina</taxon>
        <taxon>Lecanoromycetes</taxon>
        <taxon>OSLEUM clade</taxon>
        <taxon>Lecanoromycetidae</taxon>
        <taxon>Lecanorales</taxon>
        <taxon>Lecanorineae</taxon>
        <taxon>Parmeliaceae</taxon>
        <taxon>Letharia</taxon>
    </lineage>
</organism>
<dbReference type="Proteomes" id="UP000593566">
    <property type="component" value="Unassembled WGS sequence"/>
</dbReference>
<feature type="compositionally biased region" description="Basic residues" evidence="1">
    <location>
        <begin position="148"/>
        <end position="162"/>
    </location>
</feature>
<dbReference type="AlphaFoldDB" id="A0A8H6C8G3"/>
<feature type="compositionally biased region" description="Polar residues" evidence="1">
    <location>
        <begin position="261"/>
        <end position="279"/>
    </location>
</feature>
<keyword evidence="3" id="KW-1185">Reference proteome</keyword>
<feature type="compositionally biased region" description="Basic and acidic residues" evidence="1">
    <location>
        <begin position="137"/>
        <end position="147"/>
    </location>
</feature>
<proteinExistence type="predicted"/>
<comment type="caution">
    <text evidence="2">The sequence shown here is derived from an EMBL/GenBank/DDBJ whole genome shotgun (WGS) entry which is preliminary data.</text>
</comment>
<gene>
    <name evidence="2" type="ORF">HO133_005924</name>
</gene>
<feature type="compositionally biased region" description="Low complexity" evidence="1">
    <location>
        <begin position="38"/>
        <end position="48"/>
    </location>
</feature>
<feature type="region of interest" description="Disordered" evidence="1">
    <location>
        <begin position="1"/>
        <end position="72"/>
    </location>
</feature>